<dbReference type="SMART" id="SM00176">
    <property type="entry name" value="RAN"/>
    <property type="match status" value="1"/>
</dbReference>
<dbReference type="Proteomes" id="UP000751190">
    <property type="component" value="Unassembled WGS sequence"/>
</dbReference>
<keyword evidence="6" id="KW-0732">Signal</keyword>
<dbReference type="EMBL" id="JAGTXO010000006">
    <property type="protein sequence ID" value="KAG8467002.1"/>
    <property type="molecule type" value="Genomic_DNA"/>
</dbReference>
<keyword evidence="4" id="KW-0472">Membrane</keyword>
<comment type="subcellular location">
    <subcellularLocation>
        <location evidence="1">Endomembrane system</location>
    </subcellularLocation>
</comment>
<protein>
    <submittedName>
        <fullName evidence="7">Uncharacterized protein</fullName>
    </submittedName>
</protein>
<dbReference type="InterPro" id="IPR005225">
    <property type="entry name" value="Small_GTP-bd"/>
</dbReference>
<dbReference type="PRINTS" id="PR00449">
    <property type="entry name" value="RASTRNSFRMNG"/>
</dbReference>
<evidence type="ECO:0000256" key="1">
    <source>
        <dbReference type="ARBA" id="ARBA00004308"/>
    </source>
</evidence>
<evidence type="ECO:0000313" key="8">
    <source>
        <dbReference type="Proteomes" id="UP000751190"/>
    </source>
</evidence>
<comment type="caution">
    <text evidence="7">The sequence shown here is derived from an EMBL/GenBank/DDBJ whole genome shotgun (WGS) entry which is preliminary data.</text>
</comment>
<keyword evidence="2" id="KW-0547">Nucleotide-binding</keyword>
<evidence type="ECO:0000256" key="2">
    <source>
        <dbReference type="ARBA" id="ARBA00022741"/>
    </source>
</evidence>
<dbReference type="GO" id="GO:0012505">
    <property type="term" value="C:endomembrane system"/>
    <property type="evidence" value="ECO:0007669"/>
    <property type="project" value="UniProtKB-SubCell"/>
</dbReference>
<feature type="chain" id="PRO_5035273193" evidence="6">
    <location>
        <begin position="22"/>
        <end position="237"/>
    </location>
</feature>
<evidence type="ECO:0000256" key="3">
    <source>
        <dbReference type="ARBA" id="ARBA00023134"/>
    </source>
</evidence>
<dbReference type="SMART" id="SM00173">
    <property type="entry name" value="RAS"/>
    <property type="match status" value="1"/>
</dbReference>
<dbReference type="SUPFAM" id="SSF52540">
    <property type="entry name" value="P-loop containing nucleoside triphosphate hydrolases"/>
    <property type="match status" value="1"/>
</dbReference>
<organism evidence="7 8">
    <name type="scientific">Diacronema lutheri</name>
    <name type="common">Unicellular marine alga</name>
    <name type="synonym">Monochrysis lutheri</name>
    <dbReference type="NCBI Taxonomy" id="2081491"/>
    <lineage>
        <taxon>Eukaryota</taxon>
        <taxon>Haptista</taxon>
        <taxon>Haptophyta</taxon>
        <taxon>Pavlovophyceae</taxon>
        <taxon>Pavlovales</taxon>
        <taxon>Pavlovaceae</taxon>
        <taxon>Diacronema</taxon>
    </lineage>
</organism>
<name>A0A8J6C9X9_DIALT</name>
<proteinExistence type="predicted"/>
<dbReference type="PANTHER" id="PTHR47977">
    <property type="entry name" value="RAS-RELATED PROTEIN RAB"/>
    <property type="match status" value="1"/>
</dbReference>
<evidence type="ECO:0000313" key="7">
    <source>
        <dbReference type="EMBL" id="KAG8467002.1"/>
    </source>
</evidence>
<dbReference type="Pfam" id="PF00071">
    <property type="entry name" value="Ras"/>
    <property type="match status" value="1"/>
</dbReference>
<evidence type="ECO:0000256" key="4">
    <source>
        <dbReference type="ARBA" id="ARBA00023136"/>
    </source>
</evidence>
<dbReference type="InterPro" id="IPR050227">
    <property type="entry name" value="Rab"/>
</dbReference>
<dbReference type="GO" id="GO:0005525">
    <property type="term" value="F:GTP binding"/>
    <property type="evidence" value="ECO:0007669"/>
    <property type="project" value="UniProtKB-KW"/>
</dbReference>
<dbReference type="SMART" id="SM00177">
    <property type="entry name" value="ARF"/>
    <property type="match status" value="1"/>
</dbReference>
<keyword evidence="3" id="KW-0342">GTP-binding</keyword>
<gene>
    <name evidence="7" type="ORF">KFE25_000318</name>
</gene>
<dbReference type="GO" id="GO:0003924">
    <property type="term" value="F:GTPase activity"/>
    <property type="evidence" value="ECO:0007669"/>
    <property type="project" value="InterPro"/>
</dbReference>
<dbReference type="NCBIfam" id="TIGR00231">
    <property type="entry name" value="small_GTP"/>
    <property type="match status" value="1"/>
</dbReference>
<keyword evidence="8" id="KW-1185">Reference proteome</keyword>
<dbReference type="OrthoDB" id="9989112at2759"/>
<dbReference type="InterPro" id="IPR027417">
    <property type="entry name" value="P-loop_NTPase"/>
</dbReference>
<feature type="signal peptide" evidence="6">
    <location>
        <begin position="1"/>
        <end position="21"/>
    </location>
</feature>
<dbReference type="Gene3D" id="3.40.50.300">
    <property type="entry name" value="P-loop containing nucleotide triphosphate hydrolases"/>
    <property type="match status" value="1"/>
</dbReference>
<evidence type="ECO:0000256" key="5">
    <source>
        <dbReference type="SAM" id="MobiDB-lite"/>
    </source>
</evidence>
<dbReference type="PROSITE" id="PS51420">
    <property type="entry name" value="RHO"/>
    <property type="match status" value="1"/>
</dbReference>
<dbReference type="PROSITE" id="PS51419">
    <property type="entry name" value="RAB"/>
    <property type="match status" value="1"/>
</dbReference>
<dbReference type="OMA" id="WNQREQE"/>
<dbReference type="FunFam" id="3.40.50.300:FF:000586">
    <property type="entry name" value="Rab family GTPase"/>
    <property type="match status" value="1"/>
</dbReference>
<evidence type="ECO:0000256" key="6">
    <source>
        <dbReference type="SAM" id="SignalP"/>
    </source>
</evidence>
<dbReference type="AlphaFoldDB" id="A0A8J6C9X9"/>
<dbReference type="SMART" id="SM00174">
    <property type="entry name" value="RHO"/>
    <property type="match status" value="1"/>
</dbReference>
<dbReference type="InterPro" id="IPR001806">
    <property type="entry name" value="Small_GTPase"/>
</dbReference>
<sequence length="237" mass="25930">MTRARLGLLACVLACARLARGGDALQRTVGARERYDHTFKVVVAGDSGVGKSSLILRYADNTFNPSYTATIGVDFKIRTLDLDGRRVKLQIWDTAGQDRFRSIVSNYYRGAHGVILVYDVSSAESFEHVPEWLDEVRGHAPTDAVIALFGNKCDVPADRRQVSLEMAQELAQQHRMDHFETSAKAALNVELAFQQTARRMKANARPPGSEAPQPATFSMEPSGVGAGVRSKCCGGLF</sequence>
<dbReference type="CDD" id="cd00154">
    <property type="entry name" value="Rab"/>
    <property type="match status" value="1"/>
</dbReference>
<dbReference type="SMART" id="SM00175">
    <property type="entry name" value="RAB"/>
    <property type="match status" value="1"/>
</dbReference>
<dbReference type="PROSITE" id="PS51421">
    <property type="entry name" value="RAS"/>
    <property type="match status" value="1"/>
</dbReference>
<feature type="region of interest" description="Disordered" evidence="5">
    <location>
        <begin position="201"/>
        <end position="222"/>
    </location>
</feature>
<accession>A0A8J6C9X9</accession>
<reference evidence="7" key="1">
    <citation type="submission" date="2021-05" db="EMBL/GenBank/DDBJ databases">
        <title>The genome of the haptophyte Pavlova lutheri (Diacronema luteri, Pavlovales) - a model for lipid biosynthesis in eukaryotic algae.</title>
        <authorList>
            <person name="Hulatt C.J."/>
            <person name="Posewitz M.C."/>
        </authorList>
    </citation>
    <scope>NUCLEOTIDE SEQUENCE</scope>
    <source>
        <strain evidence="7">NIVA-4/92</strain>
    </source>
</reference>